<evidence type="ECO:0000256" key="7">
    <source>
        <dbReference type="ARBA" id="ARBA00022842"/>
    </source>
</evidence>
<dbReference type="EMBL" id="CP058627">
    <property type="protein sequence ID" value="QLG89574.1"/>
    <property type="molecule type" value="Genomic_DNA"/>
</dbReference>
<accession>A0A7H9BQR3</accession>
<comment type="similarity">
    <text evidence="2 10">Belongs to the DNA/RNA non-specific endonuclease family.</text>
</comment>
<dbReference type="PANTHER" id="PTHR13966">
    <property type="entry name" value="ENDONUCLEASE RELATED"/>
    <property type="match status" value="1"/>
</dbReference>
<dbReference type="AlphaFoldDB" id="A0A7H9BQR3"/>
<evidence type="ECO:0000256" key="4">
    <source>
        <dbReference type="ARBA" id="ARBA00022723"/>
    </source>
</evidence>
<dbReference type="InterPro" id="IPR001604">
    <property type="entry name" value="Endo_G_ENPP1-like_dom"/>
</dbReference>
<keyword evidence="7" id="KW-0460">Magnesium</keyword>
<keyword evidence="5 10" id="KW-0255">Endonuclease</keyword>
<evidence type="ECO:0000256" key="9">
    <source>
        <dbReference type="PIRSR" id="PIRSR640255-2"/>
    </source>
</evidence>
<name>A0A7H9BQR3_9NEIS</name>
<keyword evidence="6 10" id="KW-0378">Hydrolase</keyword>
<evidence type="ECO:0000256" key="1">
    <source>
        <dbReference type="ARBA" id="ARBA00001946"/>
    </source>
</evidence>
<evidence type="ECO:0000256" key="6">
    <source>
        <dbReference type="ARBA" id="ARBA00022801"/>
    </source>
</evidence>
<dbReference type="SUPFAM" id="SSF54060">
    <property type="entry name" value="His-Me finger endonucleases"/>
    <property type="match status" value="1"/>
</dbReference>
<dbReference type="Proteomes" id="UP000509597">
    <property type="component" value="Chromosome"/>
</dbReference>
<evidence type="ECO:0000259" key="12">
    <source>
        <dbReference type="SMART" id="SM00892"/>
    </source>
</evidence>
<dbReference type="InterPro" id="IPR040255">
    <property type="entry name" value="Non-specific_endonuclease"/>
</dbReference>
<feature type="binding site" evidence="9">
    <location>
        <position position="183"/>
    </location>
    <ligand>
        <name>Mg(2+)</name>
        <dbReference type="ChEBI" id="CHEBI:18420"/>
        <note>catalytic</note>
    </ligand>
</feature>
<evidence type="ECO:0000256" key="8">
    <source>
        <dbReference type="PIRSR" id="PIRSR640255-1"/>
    </source>
</evidence>
<dbReference type="InterPro" id="IPR044925">
    <property type="entry name" value="His-Me_finger_sf"/>
</dbReference>
<dbReference type="GO" id="GO:0046872">
    <property type="term" value="F:metal ion binding"/>
    <property type="evidence" value="ECO:0007669"/>
    <property type="project" value="UniProtKB-KW"/>
</dbReference>
<evidence type="ECO:0000313" key="13">
    <source>
        <dbReference type="EMBL" id="QLG89574.1"/>
    </source>
</evidence>
<evidence type="ECO:0000256" key="5">
    <source>
        <dbReference type="ARBA" id="ARBA00022759"/>
    </source>
</evidence>
<dbReference type="InterPro" id="IPR044929">
    <property type="entry name" value="DNA/RNA_non-sp_Endonuclease_sf"/>
</dbReference>
<evidence type="ECO:0000256" key="10">
    <source>
        <dbReference type="RuleBase" id="RU366055"/>
    </source>
</evidence>
<dbReference type="SMART" id="SM00892">
    <property type="entry name" value="Endonuclease_NS"/>
    <property type="match status" value="1"/>
</dbReference>
<evidence type="ECO:0000259" key="11">
    <source>
        <dbReference type="SMART" id="SM00477"/>
    </source>
</evidence>
<keyword evidence="4 9" id="KW-0479">Metal-binding</keyword>
<gene>
    <name evidence="13" type="ORF">HQ393_15695</name>
</gene>
<comment type="cofactor">
    <cofactor evidence="1 10">
        <name>Mg(2+)</name>
        <dbReference type="ChEBI" id="CHEBI:18420"/>
    </cofactor>
</comment>
<dbReference type="SMART" id="SM00477">
    <property type="entry name" value="NUC"/>
    <property type="match status" value="1"/>
</dbReference>
<dbReference type="GO" id="GO:0004519">
    <property type="term" value="F:endonuclease activity"/>
    <property type="evidence" value="ECO:0007669"/>
    <property type="project" value="UniProtKB-UniRule"/>
</dbReference>
<proteinExistence type="inferred from homology"/>
<dbReference type="GO" id="GO:0016787">
    <property type="term" value="F:hydrolase activity"/>
    <property type="evidence" value="ECO:0007669"/>
    <property type="project" value="UniProtKB-KW"/>
</dbReference>
<protein>
    <recommendedName>
        <fullName evidence="10">Endonuclease</fullName>
        <ecNumber evidence="10">3.1.30.-</ecNumber>
    </recommendedName>
</protein>
<evidence type="ECO:0000256" key="2">
    <source>
        <dbReference type="ARBA" id="ARBA00010052"/>
    </source>
</evidence>
<organism evidence="13 14">
    <name type="scientific">Chitinibacter bivalviorum</name>
    <dbReference type="NCBI Taxonomy" id="2739434"/>
    <lineage>
        <taxon>Bacteria</taxon>
        <taxon>Pseudomonadati</taxon>
        <taxon>Pseudomonadota</taxon>
        <taxon>Betaproteobacteria</taxon>
        <taxon>Neisseriales</taxon>
        <taxon>Chitinibacteraceae</taxon>
        <taxon>Chitinibacter</taxon>
    </lineage>
</organism>
<dbReference type="GO" id="GO:0003676">
    <property type="term" value="F:nucleic acid binding"/>
    <property type="evidence" value="ECO:0007669"/>
    <property type="project" value="InterPro"/>
</dbReference>
<keyword evidence="14" id="KW-1185">Reference proteome</keyword>
<dbReference type="Pfam" id="PF01223">
    <property type="entry name" value="Endonuclease_NS"/>
    <property type="match status" value="1"/>
</dbReference>
<dbReference type="InterPro" id="IPR018524">
    <property type="entry name" value="DNA/RNA_endonuclease_AS"/>
</dbReference>
<dbReference type="PROSITE" id="PS01070">
    <property type="entry name" value="NUCLEASE_NON_SPEC"/>
    <property type="match status" value="1"/>
</dbReference>
<dbReference type="RefSeq" id="WP_179356413.1">
    <property type="nucleotide sequence ID" value="NZ_CP058627.1"/>
</dbReference>
<dbReference type="Gene3D" id="3.40.570.10">
    <property type="entry name" value="Extracellular Endonuclease, subunit A"/>
    <property type="match status" value="1"/>
</dbReference>
<feature type="active site" description="Proton acceptor" evidence="8">
    <location>
        <position position="153"/>
    </location>
</feature>
<dbReference type="PANTHER" id="PTHR13966:SF5">
    <property type="entry name" value="ENDONUCLEASE G, MITOCHONDRIAL"/>
    <property type="match status" value="1"/>
</dbReference>
<evidence type="ECO:0000313" key="14">
    <source>
        <dbReference type="Proteomes" id="UP000509597"/>
    </source>
</evidence>
<dbReference type="InterPro" id="IPR020821">
    <property type="entry name" value="ENPP1-3/EXOG-like_nuc-like"/>
</dbReference>
<feature type="domain" description="DNA/RNA non-specific endonuclease/pyrophosphatase/phosphodiesterase" evidence="12">
    <location>
        <begin position="88"/>
        <end position="281"/>
    </location>
</feature>
<dbReference type="EC" id="3.1.30.-" evidence="10"/>
<sequence>MKFPLVISVALATASFLHFNAEGRHITQQLLSSITQLQQAIPNLNPNPASTNSTRADSGAFKECPQFFYNNTPPTVTNAQQWQPRALCMSGFAVYHSGLTRTPLFVAERLSRASLQDAQDEQRTNRFYAEARLPFAERATLEDYKGSGYDRGHMAPAADMPTPEAMAQSFSLANMVPQAPENNRGVWAKSVEKAVRKYVMRAKGDVYVITGPYFEGHRSADPAMEKVWVPSALYKLVYDPTAGKSWAYWVENKNDAKLSGMISYEALVERTGIHFLPGYEQ</sequence>
<keyword evidence="3 10" id="KW-0540">Nuclease</keyword>
<dbReference type="KEGG" id="chiz:HQ393_15695"/>
<feature type="domain" description="ENPP1-3/EXOG-like endonuclease/phosphodiesterase" evidence="11">
    <location>
        <begin position="89"/>
        <end position="280"/>
    </location>
</feature>
<evidence type="ECO:0000256" key="3">
    <source>
        <dbReference type="ARBA" id="ARBA00022722"/>
    </source>
</evidence>
<reference evidence="13 14" key="1">
    <citation type="submission" date="2020-07" db="EMBL/GenBank/DDBJ databases">
        <title>Complete genome sequence of Chitinibacter sp. 2T18.</title>
        <authorList>
            <person name="Bae J.-W."/>
            <person name="Choi J.-W."/>
        </authorList>
    </citation>
    <scope>NUCLEOTIDE SEQUENCE [LARGE SCALE GENOMIC DNA]</scope>
    <source>
        <strain evidence="13 14">2T18</strain>
    </source>
</reference>